<dbReference type="EMBL" id="JACHDS010000001">
    <property type="protein sequence ID" value="MBB6172402.1"/>
    <property type="molecule type" value="Genomic_DNA"/>
</dbReference>
<comment type="caution">
    <text evidence="2">The sequence shown here is derived from an EMBL/GenBank/DDBJ whole genome shotgun (WGS) entry which is preliminary data.</text>
</comment>
<proteinExistence type="predicted"/>
<reference evidence="2 3" key="1">
    <citation type="submission" date="2020-08" db="EMBL/GenBank/DDBJ databases">
        <title>Sequencing the genomes of 1000 actinobacteria strains.</title>
        <authorList>
            <person name="Klenk H.-P."/>
        </authorList>
    </citation>
    <scope>NUCLEOTIDE SEQUENCE [LARGE SCALE GENOMIC DNA]</scope>
    <source>
        <strain evidence="2 3">DSM 46659</strain>
    </source>
</reference>
<dbReference type="Pfam" id="PF04149">
    <property type="entry name" value="DUF397"/>
    <property type="match status" value="1"/>
</dbReference>
<evidence type="ECO:0000259" key="1">
    <source>
        <dbReference type="Pfam" id="PF04149"/>
    </source>
</evidence>
<name>A0A7W9YHU7_9ACTN</name>
<dbReference type="AlphaFoldDB" id="A0A7W9YHU7"/>
<evidence type="ECO:0000313" key="3">
    <source>
        <dbReference type="Proteomes" id="UP000546642"/>
    </source>
</evidence>
<gene>
    <name evidence="2" type="ORF">HNR23_002462</name>
</gene>
<evidence type="ECO:0000313" key="2">
    <source>
        <dbReference type="EMBL" id="MBB6172402.1"/>
    </source>
</evidence>
<protein>
    <recommendedName>
        <fullName evidence="1">DUF397 domain-containing protein</fullName>
    </recommendedName>
</protein>
<sequence length="77" mass="8505">MPHDLYRIDLSRAEWVKPCGGNSDDNGDEESCVLLAGSGGMVAIRDSKSPQAEPLRFTKAEMDAFVRFYARENGIVI</sequence>
<accession>A0A7W9YHU7</accession>
<keyword evidence="3" id="KW-1185">Reference proteome</keyword>
<dbReference type="RefSeq" id="WP_184075702.1">
    <property type="nucleotide sequence ID" value="NZ_JACHDS010000001.1"/>
</dbReference>
<dbReference type="InterPro" id="IPR007278">
    <property type="entry name" value="DUF397"/>
</dbReference>
<organism evidence="2 3">
    <name type="scientific">Nocardiopsis mwathae</name>
    <dbReference type="NCBI Taxonomy" id="1472723"/>
    <lineage>
        <taxon>Bacteria</taxon>
        <taxon>Bacillati</taxon>
        <taxon>Actinomycetota</taxon>
        <taxon>Actinomycetes</taxon>
        <taxon>Streptosporangiales</taxon>
        <taxon>Nocardiopsidaceae</taxon>
        <taxon>Nocardiopsis</taxon>
    </lineage>
</organism>
<dbReference type="Proteomes" id="UP000546642">
    <property type="component" value="Unassembled WGS sequence"/>
</dbReference>
<feature type="domain" description="DUF397" evidence="1">
    <location>
        <begin position="23"/>
        <end position="67"/>
    </location>
</feature>